<evidence type="ECO:0000259" key="1">
    <source>
        <dbReference type="Pfam" id="PF07872"/>
    </source>
</evidence>
<keyword evidence="3" id="KW-1185">Reference proteome</keyword>
<protein>
    <recommendedName>
        <fullName evidence="1">DUF1659 domain-containing protein</fullName>
    </recommendedName>
</protein>
<dbReference type="InterPro" id="IPR012454">
    <property type="entry name" value="DUF1659"/>
</dbReference>
<sequence>MNKNWLKATLAVEMLTPTGEPLKQNFTGIVKDANDEQLLAFAKVLETVTGNDFFSAKINDSFEYTAVTTA</sequence>
<evidence type="ECO:0000313" key="3">
    <source>
        <dbReference type="Proteomes" id="UP001589855"/>
    </source>
</evidence>
<gene>
    <name evidence="2" type="ORF">ACFFGS_04790</name>
</gene>
<accession>A0ABV6K2Z2</accession>
<proteinExistence type="predicted"/>
<feature type="domain" description="DUF1659" evidence="1">
    <location>
        <begin position="2"/>
        <end position="65"/>
    </location>
</feature>
<name>A0ABV6K2Z2_9LACO</name>
<dbReference type="Pfam" id="PF07872">
    <property type="entry name" value="DUF1659"/>
    <property type="match status" value="1"/>
</dbReference>
<dbReference type="Proteomes" id="UP001589855">
    <property type="component" value="Unassembled WGS sequence"/>
</dbReference>
<dbReference type="RefSeq" id="WP_137646198.1">
    <property type="nucleotide sequence ID" value="NZ_BAABRM010000049.1"/>
</dbReference>
<dbReference type="EMBL" id="JBHLUK010000047">
    <property type="protein sequence ID" value="MFC0423439.1"/>
    <property type="molecule type" value="Genomic_DNA"/>
</dbReference>
<reference evidence="2 3" key="1">
    <citation type="submission" date="2024-09" db="EMBL/GenBank/DDBJ databases">
        <authorList>
            <person name="Sun Q."/>
            <person name="Mori K."/>
        </authorList>
    </citation>
    <scope>NUCLEOTIDE SEQUENCE [LARGE SCALE GENOMIC DNA]</scope>
    <source>
        <strain evidence="2 3">TBRC 4575</strain>
    </source>
</reference>
<evidence type="ECO:0000313" key="2">
    <source>
        <dbReference type="EMBL" id="MFC0423439.1"/>
    </source>
</evidence>
<comment type="caution">
    <text evidence="2">The sequence shown here is derived from an EMBL/GenBank/DDBJ whole genome shotgun (WGS) entry which is preliminary data.</text>
</comment>
<organism evidence="2 3">
    <name type="scientific">Lactiplantibacillus plajomi</name>
    <dbReference type="NCBI Taxonomy" id="1457217"/>
    <lineage>
        <taxon>Bacteria</taxon>
        <taxon>Bacillati</taxon>
        <taxon>Bacillota</taxon>
        <taxon>Bacilli</taxon>
        <taxon>Lactobacillales</taxon>
        <taxon>Lactobacillaceae</taxon>
        <taxon>Lactiplantibacillus</taxon>
    </lineage>
</organism>